<evidence type="ECO:0000256" key="7">
    <source>
        <dbReference type="ARBA" id="ARBA00041129"/>
    </source>
</evidence>
<evidence type="ECO:0000256" key="6">
    <source>
        <dbReference type="ARBA" id="ARBA00038861"/>
    </source>
</evidence>
<name>A0A4S8FD36_9BURK</name>
<feature type="binding site" evidence="11">
    <location>
        <position position="134"/>
    </location>
    <ligand>
        <name>S-adenosyl-L-methionine</name>
        <dbReference type="ChEBI" id="CHEBI:59789"/>
    </ligand>
</feature>
<evidence type="ECO:0000256" key="1">
    <source>
        <dbReference type="ARBA" id="ARBA00022552"/>
    </source>
</evidence>
<evidence type="ECO:0000313" key="14">
    <source>
        <dbReference type="EMBL" id="THU05508.1"/>
    </source>
</evidence>
<dbReference type="Pfam" id="PF01728">
    <property type="entry name" value="FtsJ"/>
    <property type="match status" value="1"/>
</dbReference>
<feature type="binding site" evidence="11">
    <location>
        <position position="64"/>
    </location>
    <ligand>
        <name>S-adenosyl-L-methionine</name>
        <dbReference type="ChEBI" id="CHEBI:59789"/>
    </ligand>
</feature>
<dbReference type="InterPro" id="IPR015507">
    <property type="entry name" value="rRNA-MeTfrase_E"/>
</dbReference>
<dbReference type="RefSeq" id="WP_136572217.1">
    <property type="nucleotide sequence ID" value="NZ_STFG01000001.1"/>
</dbReference>
<dbReference type="PIRSF" id="PIRSF005461">
    <property type="entry name" value="23S_rRNA_mtase"/>
    <property type="match status" value="1"/>
</dbReference>
<evidence type="ECO:0000256" key="9">
    <source>
        <dbReference type="ARBA" id="ARBA00042745"/>
    </source>
</evidence>
<proteinExistence type="inferred from homology"/>
<dbReference type="GO" id="GO:0005737">
    <property type="term" value="C:cytoplasm"/>
    <property type="evidence" value="ECO:0007669"/>
    <property type="project" value="UniProtKB-SubCell"/>
</dbReference>
<dbReference type="Proteomes" id="UP000308917">
    <property type="component" value="Unassembled WGS sequence"/>
</dbReference>
<evidence type="ECO:0000256" key="3">
    <source>
        <dbReference type="ARBA" id="ARBA00022679"/>
    </source>
</evidence>
<evidence type="ECO:0000256" key="5">
    <source>
        <dbReference type="ARBA" id="ARBA00037569"/>
    </source>
</evidence>
<comment type="caution">
    <text evidence="14">The sequence shown here is derived from an EMBL/GenBank/DDBJ whole genome shotgun (WGS) entry which is preliminary data.</text>
</comment>
<dbReference type="InterPro" id="IPR002877">
    <property type="entry name" value="RNA_MeTrfase_FtsJ_dom"/>
</dbReference>
<dbReference type="EMBL" id="STFG01000001">
    <property type="protein sequence ID" value="THU05508.1"/>
    <property type="molecule type" value="Genomic_DNA"/>
</dbReference>
<comment type="function">
    <text evidence="5 11">Specifically methylates the uridine in position 2552 of 23S rRNA at the 2'-O position of the ribose in the fully assembled 50S ribosomal subunit.</text>
</comment>
<evidence type="ECO:0000259" key="13">
    <source>
        <dbReference type="Pfam" id="PF01728"/>
    </source>
</evidence>
<keyword evidence="2 11" id="KW-0489">Methyltransferase</keyword>
<keyword evidence="4 11" id="KW-0949">S-adenosyl-L-methionine</keyword>
<dbReference type="PANTHER" id="PTHR10920:SF18">
    <property type="entry name" value="RRNA METHYLTRANSFERASE 2, MITOCHONDRIAL"/>
    <property type="match status" value="1"/>
</dbReference>
<gene>
    <name evidence="11" type="primary">rlmE</name>
    <name evidence="11" type="synonym">ftsJ</name>
    <name evidence="11" type="synonym">rrmJ</name>
    <name evidence="14" type="ORF">E9531_02965</name>
</gene>
<evidence type="ECO:0000256" key="10">
    <source>
        <dbReference type="ARBA" id="ARBA00048970"/>
    </source>
</evidence>
<dbReference type="EC" id="2.1.1.166" evidence="6 11"/>
<evidence type="ECO:0000256" key="2">
    <source>
        <dbReference type="ARBA" id="ARBA00022603"/>
    </source>
</evidence>
<sequence length="222" mass="24337">MATKGKGSKVNKTWLYDHLNDPYVKLAQKEGYRARAVYKLKEIDEEHRLLAKAQVIVDLGCAPGAWCQYLSRKLNLTLESEGNVLGPKVVGVDLLPMEPVAGIHFIQGDFQDDAILAQLESAVGGRPVDAVVSDMAPNLSGHSATDGARIENLIEMAVDFAQHHLKPDGVMVAKVFHGPGYDHLVGLFRDTFKQSKPYKPKASRSRSSEVFLIGQGLRKSVC</sequence>
<dbReference type="InterPro" id="IPR050082">
    <property type="entry name" value="RNA_methyltr_RlmE"/>
</dbReference>
<dbReference type="SUPFAM" id="SSF53335">
    <property type="entry name" value="S-adenosyl-L-methionine-dependent methyltransferases"/>
    <property type="match status" value="1"/>
</dbReference>
<dbReference type="InterPro" id="IPR029063">
    <property type="entry name" value="SAM-dependent_MTases_sf"/>
</dbReference>
<feature type="domain" description="Ribosomal RNA methyltransferase FtsJ" evidence="13">
    <location>
        <begin position="32"/>
        <end position="216"/>
    </location>
</feature>
<dbReference type="HAMAP" id="MF_01547">
    <property type="entry name" value="RNA_methyltr_E"/>
    <property type="match status" value="1"/>
</dbReference>
<evidence type="ECO:0000256" key="4">
    <source>
        <dbReference type="ARBA" id="ARBA00022691"/>
    </source>
</evidence>
<evidence type="ECO:0000256" key="8">
    <source>
        <dbReference type="ARBA" id="ARBA00041995"/>
    </source>
</evidence>
<evidence type="ECO:0000256" key="11">
    <source>
        <dbReference type="HAMAP-Rule" id="MF_01547"/>
    </source>
</evidence>
<comment type="catalytic activity">
    <reaction evidence="10 11">
        <text>uridine(2552) in 23S rRNA + S-adenosyl-L-methionine = 2'-O-methyluridine(2552) in 23S rRNA + S-adenosyl-L-homocysteine + H(+)</text>
        <dbReference type="Rhea" id="RHEA:42720"/>
        <dbReference type="Rhea" id="RHEA-COMP:10202"/>
        <dbReference type="Rhea" id="RHEA-COMP:10203"/>
        <dbReference type="ChEBI" id="CHEBI:15378"/>
        <dbReference type="ChEBI" id="CHEBI:57856"/>
        <dbReference type="ChEBI" id="CHEBI:59789"/>
        <dbReference type="ChEBI" id="CHEBI:65315"/>
        <dbReference type="ChEBI" id="CHEBI:74478"/>
        <dbReference type="EC" id="2.1.1.166"/>
    </reaction>
</comment>
<dbReference type="AlphaFoldDB" id="A0A4S8FD36"/>
<dbReference type="Gene3D" id="3.40.50.150">
    <property type="entry name" value="Vaccinia Virus protein VP39"/>
    <property type="match status" value="1"/>
</dbReference>
<protein>
    <recommendedName>
        <fullName evidence="7 11">Ribosomal RNA large subunit methyltransferase E</fullName>
        <ecNumber evidence="6 11">2.1.1.166</ecNumber>
    </recommendedName>
    <alternativeName>
        <fullName evidence="9 11">23S rRNA Um2552 methyltransferase</fullName>
    </alternativeName>
    <alternativeName>
        <fullName evidence="8 11">rRNA (uridine-2'-O-)-methyltransferase</fullName>
    </alternativeName>
</protein>
<feature type="binding site" evidence="11">
    <location>
        <position position="66"/>
    </location>
    <ligand>
        <name>S-adenosyl-L-methionine</name>
        <dbReference type="ChEBI" id="CHEBI:59789"/>
    </ligand>
</feature>
<reference evidence="14 15" key="1">
    <citation type="journal article" date="2015" name="Antonie Van Leeuwenhoek">
        <title>Lampropedia puyangensis sp. nov., isolated from symptomatic bark of Populus ? euramericana canker and emended description of Lampropedia hyalina (Ehrenberg 1832) Lee et al. 2004.</title>
        <authorList>
            <person name="Li Y."/>
            <person name="Wang T."/>
            <person name="Piao C.G."/>
            <person name="Wang L.F."/>
            <person name="Tian G.Z."/>
            <person name="Zhu T.H."/>
            <person name="Guo M.W."/>
        </authorList>
    </citation>
    <scope>NUCLEOTIDE SEQUENCE [LARGE SCALE GENOMIC DNA]</scope>
    <source>
        <strain evidence="14 15">2-bin</strain>
    </source>
</reference>
<dbReference type="GO" id="GO:0008650">
    <property type="term" value="F:rRNA (uridine-2'-O-)-methyltransferase activity"/>
    <property type="evidence" value="ECO:0007669"/>
    <property type="project" value="UniProtKB-UniRule"/>
</dbReference>
<evidence type="ECO:0000256" key="12">
    <source>
        <dbReference type="PIRSR" id="PIRSR005461-1"/>
    </source>
</evidence>
<organism evidence="14 15">
    <name type="scientific">Lampropedia puyangensis</name>
    <dbReference type="NCBI Taxonomy" id="1330072"/>
    <lineage>
        <taxon>Bacteria</taxon>
        <taxon>Pseudomonadati</taxon>
        <taxon>Pseudomonadota</taxon>
        <taxon>Betaproteobacteria</taxon>
        <taxon>Burkholderiales</taxon>
        <taxon>Comamonadaceae</taxon>
        <taxon>Lampropedia</taxon>
    </lineage>
</organism>
<accession>A0A4S8FD36</accession>
<feature type="active site" description="Proton acceptor" evidence="11 12">
    <location>
        <position position="174"/>
    </location>
</feature>
<keyword evidence="15" id="KW-1185">Reference proteome</keyword>
<feature type="binding site" evidence="11">
    <location>
        <position position="109"/>
    </location>
    <ligand>
        <name>S-adenosyl-L-methionine</name>
        <dbReference type="ChEBI" id="CHEBI:59789"/>
    </ligand>
</feature>
<keyword evidence="11" id="KW-0963">Cytoplasm</keyword>
<comment type="subcellular location">
    <subcellularLocation>
        <location evidence="11">Cytoplasm</location>
    </subcellularLocation>
</comment>
<comment type="similarity">
    <text evidence="11">Belongs to the class I-like SAM-binding methyltransferase superfamily. RNA methyltransferase RlmE family.</text>
</comment>
<keyword evidence="3 11" id="KW-0808">Transferase</keyword>
<dbReference type="PANTHER" id="PTHR10920">
    <property type="entry name" value="RIBOSOMAL RNA METHYLTRANSFERASE"/>
    <property type="match status" value="1"/>
</dbReference>
<feature type="binding site" evidence="11">
    <location>
        <position position="93"/>
    </location>
    <ligand>
        <name>S-adenosyl-L-methionine</name>
        <dbReference type="ChEBI" id="CHEBI:59789"/>
    </ligand>
</feature>
<dbReference type="OrthoDB" id="9790080at2"/>
<keyword evidence="1 11" id="KW-0698">rRNA processing</keyword>
<evidence type="ECO:0000313" key="15">
    <source>
        <dbReference type="Proteomes" id="UP000308917"/>
    </source>
</evidence>